<organism evidence="1 2">
    <name type="scientific">candidate division TA06 bacterium DG_78</name>
    <dbReference type="NCBI Taxonomy" id="1703772"/>
    <lineage>
        <taxon>Bacteria</taxon>
        <taxon>Bacteria division TA06</taxon>
    </lineage>
</organism>
<name>A0A0S7YD96_UNCT6</name>
<evidence type="ECO:0008006" key="3">
    <source>
        <dbReference type="Google" id="ProtNLM"/>
    </source>
</evidence>
<dbReference type="Pfam" id="PF12675">
    <property type="entry name" value="DUF3795"/>
    <property type="match status" value="1"/>
</dbReference>
<evidence type="ECO:0000313" key="2">
    <source>
        <dbReference type="Proteomes" id="UP000051012"/>
    </source>
</evidence>
<comment type="caution">
    <text evidence="1">The sequence shown here is derived from an EMBL/GenBank/DDBJ whole genome shotgun (WGS) entry which is preliminary data.</text>
</comment>
<protein>
    <recommendedName>
        <fullName evidence="3">DUF3795 domain-containing protein</fullName>
    </recommendedName>
</protein>
<dbReference type="EMBL" id="LJNI01000080">
    <property type="protein sequence ID" value="KPJ72347.1"/>
    <property type="molecule type" value="Genomic_DNA"/>
</dbReference>
<sequence>MPVRYNKYKEMPLQLCPGCKLDDQPGSCEIRDCVKSKGLNHCGACREFPCDKITKFNNDGVPHHSEVLKNLRQLEEIGEDRWLELQEEKWRCECDAKISWYVKKCLKCGKPIKTNY</sequence>
<dbReference type="AlphaFoldDB" id="A0A0S7YD96"/>
<dbReference type="InterPro" id="IPR024227">
    <property type="entry name" value="DUF3795"/>
</dbReference>
<reference evidence="1 2" key="1">
    <citation type="journal article" date="2015" name="Microbiome">
        <title>Genomic resolution of linkages in carbon, nitrogen, and sulfur cycling among widespread estuary sediment bacteria.</title>
        <authorList>
            <person name="Baker B.J."/>
            <person name="Lazar C.S."/>
            <person name="Teske A.P."/>
            <person name="Dick G.J."/>
        </authorList>
    </citation>
    <scope>NUCLEOTIDE SEQUENCE [LARGE SCALE GENOMIC DNA]</scope>
    <source>
        <strain evidence="1">DG_78</strain>
    </source>
</reference>
<proteinExistence type="predicted"/>
<evidence type="ECO:0000313" key="1">
    <source>
        <dbReference type="EMBL" id="KPJ72347.1"/>
    </source>
</evidence>
<accession>A0A0S7YD96</accession>
<dbReference type="Proteomes" id="UP000051012">
    <property type="component" value="Unassembled WGS sequence"/>
</dbReference>
<gene>
    <name evidence="1" type="ORF">AMJ52_06600</name>
</gene>